<dbReference type="GO" id="GO:0005524">
    <property type="term" value="F:ATP binding"/>
    <property type="evidence" value="ECO:0007669"/>
    <property type="project" value="UniProtKB-KW"/>
</dbReference>
<evidence type="ECO:0000256" key="5">
    <source>
        <dbReference type="ARBA" id="ARBA00022723"/>
    </source>
</evidence>
<dbReference type="EMBL" id="MVGC01000020">
    <property type="protein sequence ID" value="RJE26510.1"/>
    <property type="molecule type" value="Genomic_DNA"/>
</dbReference>
<evidence type="ECO:0000256" key="2">
    <source>
        <dbReference type="ARBA" id="ARBA00006000"/>
    </source>
</evidence>
<dbReference type="AlphaFoldDB" id="A0A3A2ZUW2"/>
<evidence type="ECO:0000256" key="4">
    <source>
        <dbReference type="ARBA" id="ARBA00022692"/>
    </source>
</evidence>
<dbReference type="SUPFAM" id="SSF81660">
    <property type="entry name" value="Metal cation-transporting ATPase, ATP-binding domain N"/>
    <property type="match status" value="1"/>
</dbReference>
<dbReference type="Proteomes" id="UP000266188">
    <property type="component" value="Unassembled WGS sequence"/>
</dbReference>
<keyword evidence="8" id="KW-0460">Magnesium</keyword>
<dbReference type="Gene3D" id="3.40.50.1000">
    <property type="entry name" value="HAD superfamily/HAD-like"/>
    <property type="match status" value="1"/>
</dbReference>
<reference evidence="13" key="1">
    <citation type="submission" date="2017-02" db="EMBL/GenBank/DDBJ databases">
        <authorList>
            <person name="Tafer H."/>
            <person name="Lopandic K."/>
        </authorList>
    </citation>
    <scope>NUCLEOTIDE SEQUENCE [LARGE SCALE GENOMIC DNA]</scope>
    <source>
        <strain evidence="13">CBS 366.77</strain>
    </source>
</reference>
<evidence type="ECO:0000256" key="3">
    <source>
        <dbReference type="ARBA" id="ARBA00022553"/>
    </source>
</evidence>
<keyword evidence="6" id="KW-0547">Nucleotide-binding</keyword>
<comment type="similarity">
    <text evidence="2">Belongs to the cation transport ATPase (P-type) (TC 3.A.3) family. Type V subfamily.</text>
</comment>
<dbReference type="FunFam" id="3.40.50.1000:FF:000068">
    <property type="entry name" value="Cation-transporting ATPase"/>
    <property type="match status" value="1"/>
</dbReference>
<name>A0A3A2ZUW2_9EURO</name>
<dbReference type="InterPro" id="IPR036412">
    <property type="entry name" value="HAD-like_sf"/>
</dbReference>
<evidence type="ECO:0000313" key="12">
    <source>
        <dbReference type="EMBL" id="RJE26510.1"/>
    </source>
</evidence>
<gene>
    <name evidence="12" type="ORF">PHISCL_01123</name>
</gene>
<dbReference type="PANTHER" id="PTHR45630">
    <property type="entry name" value="CATION-TRANSPORTING ATPASE-RELATED"/>
    <property type="match status" value="1"/>
</dbReference>
<dbReference type="NCBIfam" id="TIGR01494">
    <property type="entry name" value="ATPase_P-type"/>
    <property type="match status" value="1"/>
</dbReference>
<dbReference type="SUPFAM" id="SSF56784">
    <property type="entry name" value="HAD-like"/>
    <property type="match status" value="1"/>
</dbReference>
<evidence type="ECO:0000256" key="6">
    <source>
        <dbReference type="ARBA" id="ARBA00022741"/>
    </source>
</evidence>
<keyword evidence="4" id="KW-0812">Transmembrane</keyword>
<evidence type="ECO:0000313" key="13">
    <source>
        <dbReference type="Proteomes" id="UP000266188"/>
    </source>
</evidence>
<dbReference type="Gene3D" id="3.40.1110.10">
    <property type="entry name" value="Calcium-transporting ATPase, cytoplasmic domain N"/>
    <property type="match status" value="1"/>
</dbReference>
<dbReference type="InterPro" id="IPR006544">
    <property type="entry name" value="P-type_TPase_V"/>
</dbReference>
<evidence type="ECO:0000256" key="9">
    <source>
        <dbReference type="ARBA" id="ARBA00022967"/>
    </source>
</evidence>
<dbReference type="GO" id="GO:0016887">
    <property type="term" value="F:ATP hydrolysis activity"/>
    <property type="evidence" value="ECO:0007669"/>
    <property type="project" value="InterPro"/>
</dbReference>
<comment type="subcellular location">
    <subcellularLocation>
        <location evidence="1">Membrane</location>
        <topology evidence="1">Multi-pass membrane protein</topology>
    </subcellularLocation>
</comment>
<keyword evidence="11" id="KW-0472">Membrane</keyword>
<dbReference type="GO" id="GO:0140358">
    <property type="term" value="F:P-type transmembrane transporter activity"/>
    <property type="evidence" value="ECO:0007669"/>
    <property type="project" value="InterPro"/>
</dbReference>
<keyword evidence="5" id="KW-0479">Metal-binding</keyword>
<evidence type="ECO:0000256" key="8">
    <source>
        <dbReference type="ARBA" id="ARBA00022842"/>
    </source>
</evidence>
<dbReference type="InterPro" id="IPR023214">
    <property type="entry name" value="HAD_sf"/>
</dbReference>
<dbReference type="STRING" id="2070753.A0A3A2ZUW2"/>
<evidence type="ECO:0000256" key="7">
    <source>
        <dbReference type="ARBA" id="ARBA00022840"/>
    </source>
</evidence>
<organism evidence="12 13">
    <name type="scientific">Aspergillus sclerotialis</name>
    <dbReference type="NCBI Taxonomy" id="2070753"/>
    <lineage>
        <taxon>Eukaryota</taxon>
        <taxon>Fungi</taxon>
        <taxon>Dikarya</taxon>
        <taxon>Ascomycota</taxon>
        <taxon>Pezizomycotina</taxon>
        <taxon>Eurotiomycetes</taxon>
        <taxon>Eurotiomycetidae</taxon>
        <taxon>Eurotiales</taxon>
        <taxon>Aspergillaceae</taxon>
        <taxon>Aspergillus</taxon>
        <taxon>Aspergillus subgen. Polypaecilum</taxon>
    </lineage>
</organism>
<dbReference type="FunFam" id="3.40.1110.10:FF:000057">
    <property type="entry name" value="Cation-transporting ATPase"/>
    <property type="match status" value="1"/>
</dbReference>
<dbReference type="GO" id="GO:0006874">
    <property type="term" value="P:intracellular calcium ion homeostasis"/>
    <property type="evidence" value="ECO:0007669"/>
    <property type="project" value="TreeGrafter"/>
</dbReference>
<dbReference type="PANTHER" id="PTHR45630:SF8">
    <property type="entry name" value="CATION-TRANSPORTING ATPASE"/>
    <property type="match status" value="1"/>
</dbReference>
<keyword evidence="13" id="KW-1185">Reference proteome</keyword>
<evidence type="ECO:0000256" key="11">
    <source>
        <dbReference type="ARBA" id="ARBA00023136"/>
    </source>
</evidence>
<dbReference type="GO" id="GO:0016020">
    <property type="term" value="C:membrane"/>
    <property type="evidence" value="ECO:0007669"/>
    <property type="project" value="UniProtKB-SubCell"/>
</dbReference>
<dbReference type="InterPro" id="IPR001757">
    <property type="entry name" value="P_typ_ATPase"/>
</dbReference>
<dbReference type="GO" id="GO:0019829">
    <property type="term" value="F:ATPase-coupled monoatomic cation transmembrane transporter activity"/>
    <property type="evidence" value="ECO:0007669"/>
    <property type="project" value="TreeGrafter"/>
</dbReference>
<dbReference type="InterPro" id="IPR023299">
    <property type="entry name" value="ATPase_P-typ_cyto_dom_N"/>
</dbReference>
<evidence type="ECO:0000256" key="1">
    <source>
        <dbReference type="ARBA" id="ARBA00004141"/>
    </source>
</evidence>
<keyword evidence="9" id="KW-1278">Translocase</keyword>
<dbReference type="OrthoDB" id="4486494at2759"/>
<accession>A0A3A2ZUW2</accession>
<protein>
    <submittedName>
        <fullName evidence="12">P-type ATPase</fullName>
    </submittedName>
</protein>
<comment type="caution">
    <text evidence="12">The sequence shown here is derived from an EMBL/GenBank/DDBJ whole genome shotgun (WGS) entry which is preliminary data.</text>
</comment>
<proteinExistence type="inferred from homology"/>
<evidence type="ECO:0000256" key="10">
    <source>
        <dbReference type="ARBA" id="ARBA00022989"/>
    </source>
</evidence>
<sequence length="385" mass="41964">MATCHSLRVVDHELLGDPLDVKMFQFTGWSYEEGGDHASEYIHLNHGTITPAIARPPTTAAETGGYQQDSPNATIELGILRSFEFVSQLRRASVIVRQFGDAGVSVFVKGAPESVRAICLPETLPVDFDDILSQYTHKGYRVIACAARYEPKLSWMKVQKMTRSDAECNLEFVGFIIFENKLKPTTAGVISELGQAGIRNIVCTGDNILTAVSVARECTVLGPDEQCFIPHFVDGDNLDPKASLSWENVDNPDYKLDAYTLMPSPASAPVDLSVPGTAYNVRNYSLAVSGDVFRWIVDFADENVLKRVLVCGKVFARMSPDEKHELVEKLQSVDYCCGFCGDGANDCGALKAADVGISLSDAEASVAAPFTSRQFDISCVPTLIK</sequence>
<dbReference type="GO" id="GO:0046872">
    <property type="term" value="F:metal ion binding"/>
    <property type="evidence" value="ECO:0007669"/>
    <property type="project" value="UniProtKB-KW"/>
</dbReference>
<dbReference type="PROSITE" id="PS01229">
    <property type="entry name" value="COF_2"/>
    <property type="match status" value="1"/>
</dbReference>
<keyword evidence="3" id="KW-0597">Phosphoprotein</keyword>
<keyword evidence="7" id="KW-0067">ATP-binding</keyword>
<keyword evidence="10" id="KW-1133">Transmembrane helix</keyword>